<proteinExistence type="predicted"/>
<protein>
    <submittedName>
        <fullName evidence="1">RHS repeat-associated core domain-containing protein</fullName>
    </submittedName>
</protein>
<name>A0A5R9E4V1_9ACTN</name>
<keyword evidence="2" id="KW-1185">Reference proteome</keyword>
<organism evidence="1 2">
    <name type="scientific">Streptomyces marianii</name>
    <dbReference type="NCBI Taxonomy" id="1817406"/>
    <lineage>
        <taxon>Bacteria</taxon>
        <taxon>Bacillati</taxon>
        <taxon>Actinomycetota</taxon>
        <taxon>Actinomycetes</taxon>
        <taxon>Kitasatosporales</taxon>
        <taxon>Streptomycetaceae</taxon>
        <taxon>Streptomyces</taxon>
    </lineage>
</organism>
<dbReference type="Gene3D" id="2.180.10.10">
    <property type="entry name" value="RHS repeat-associated core"/>
    <property type="match status" value="1"/>
</dbReference>
<gene>
    <name evidence="1" type="ORF">FEF34_07750</name>
</gene>
<sequence length="676" mass="73239">MPHPFCATDQWSAAGSSPVQVARPNSPMAVARWTCLSRMASVQAAWPPLSSRTMATTGSLPVGTSAVFFQIEKKPNTTLVSSHTYAYDANGNQAQDVASKMNADDHGAYLNSTTDYTYDPVNRLAQSVKTGTGAGTETYVHDNNANVVTQTIKNVTTNYTYDRNRLLSSSIGAASNSYNYDPYGRLDTVVAGGKVVEDRDYDGFDHVVKNAKLQTDGVTTKTTAYVFDPLDRTASKTEGGKTTDFNYLGTSSEVLNEAVAGAVTKSYQYSPWGERLTQLKHNTDGSEELGVYGYNGHTDVETLTDTSGDTKSTYGYTAYGTNNDAEFTGIDKPDTAQPDKEAYNPYRFNAKRWDAASGTYDMGFRDYSPGLNRFTSRDMYNGALADMRLGSDPFTGNRYAFTGGNPISGVEIDGHNWCEGGSFCPWDDNFAAAWVGTVTTVADTLASPVLAAEPILREKCPGCFGSPGNPNGVDLGFEWVAGTGPKHRDFGGNDAFTQSLMDHYHVQRVREIAADNINIGNYNLGATVAQGKPDKETGLIPNNGLNHSLNSKTVFMDFTSNMSAAFLGSYNMDYTVKSVDKEAGTATIQFHVSNNSTMNSGTHIAPELGGYSEWWSENIAKPLNSYYDTGRFSTKSQDITWTETVDLNEAPSQSSSSSEESSGFLDTVTSWLGSLF</sequence>
<dbReference type="InterPro" id="IPR050708">
    <property type="entry name" value="T6SS_VgrG/RHS"/>
</dbReference>
<accession>A0A5R9E4V1</accession>
<dbReference type="EMBL" id="VAWE01000001">
    <property type="protein sequence ID" value="TLQ43053.1"/>
    <property type="molecule type" value="Genomic_DNA"/>
</dbReference>
<dbReference type="AlphaFoldDB" id="A0A5R9E4V1"/>
<dbReference type="PANTHER" id="PTHR32305">
    <property type="match status" value="1"/>
</dbReference>
<dbReference type="OrthoDB" id="4981820at2"/>
<dbReference type="PANTHER" id="PTHR32305:SF15">
    <property type="entry name" value="PROTEIN RHSA-RELATED"/>
    <property type="match status" value="1"/>
</dbReference>
<evidence type="ECO:0000313" key="1">
    <source>
        <dbReference type="EMBL" id="TLQ43053.1"/>
    </source>
</evidence>
<dbReference type="Proteomes" id="UP000305921">
    <property type="component" value="Unassembled WGS sequence"/>
</dbReference>
<evidence type="ECO:0000313" key="2">
    <source>
        <dbReference type="Proteomes" id="UP000305921"/>
    </source>
</evidence>
<comment type="caution">
    <text evidence="1">The sequence shown here is derived from an EMBL/GenBank/DDBJ whole genome shotgun (WGS) entry which is preliminary data.</text>
</comment>
<reference evidence="1 2" key="1">
    <citation type="submission" date="2019-05" db="EMBL/GenBank/DDBJ databases">
        <title>Streptomyces marianii sp. nov., a novel marine actinomycete from southern coast of India.</title>
        <authorList>
            <person name="Iniyan A.M."/>
            <person name="Wink J."/>
            <person name="Ramprasad E."/>
            <person name="Ramana C.V."/>
            <person name="Bunk B."/>
            <person name="Sproer C."/>
            <person name="Joseph F.-J.R.S."/>
            <person name="Vincent S.G.P."/>
        </authorList>
    </citation>
    <scope>NUCLEOTIDE SEQUENCE [LARGE SCALE GENOMIC DNA]</scope>
    <source>
        <strain evidence="1 2">ICN19</strain>
    </source>
</reference>
<dbReference type="InterPro" id="IPR022385">
    <property type="entry name" value="Rhs_assc_core"/>
</dbReference>
<dbReference type="NCBIfam" id="TIGR03696">
    <property type="entry name" value="Rhs_assc_core"/>
    <property type="match status" value="1"/>
</dbReference>